<name>A0A059CTZ0_EUCGR</name>
<sequence length="211" mass="23671">MYDDIASNEENPRPGIVINSPDGDDVYEDDVYEGVPKVFTNYFSGGRINWRDVNVNNFFSVILGNKIALTGGRGRTLTSSFLYADDLTDVFEKKHVSGTYNSLYFWGLLPEGLNVYATTAANAEESSWGTYRLGEYPSPHVEYETCLGDLYSVAWMEDSLSPHLQSVSLPNIKWICPTAPTCPMALLGRFPCTAWLMFERFQKIVQMTGKA</sequence>
<dbReference type="GO" id="GO:0006624">
    <property type="term" value="P:vacuolar protein processing"/>
    <property type="evidence" value="ECO:0000318"/>
    <property type="project" value="GO_Central"/>
</dbReference>
<evidence type="ECO:0000256" key="1">
    <source>
        <dbReference type="ARBA" id="ARBA00009941"/>
    </source>
</evidence>
<protein>
    <submittedName>
        <fullName evidence="3">Uncharacterized protein</fullName>
    </submittedName>
</protein>
<organism evidence="3">
    <name type="scientific">Eucalyptus grandis</name>
    <name type="common">Flooded gum</name>
    <dbReference type="NCBI Taxonomy" id="71139"/>
    <lineage>
        <taxon>Eukaryota</taxon>
        <taxon>Viridiplantae</taxon>
        <taxon>Streptophyta</taxon>
        <taxon>Embryophyta</taxon>
        <taxon>Tracheophyta</taxon>
        <taxon>Spermatophyta</taxon>
        <taxon>Magnoliopsida</taxon>
        <taxon>eudicotyledons</taxon>
        <taxon>Gunneridae</taxon>
        <taxon>Pentapetalae</taxon>
        <taxon>rosids</taxon>
        <taxon>malvids</taxon>
        <taxon>Myrtales</taxon>
        <taxon>Myrtaceae</taxon>
        <taxon>Myrtoideae</taxon>
        <taxon>Eucalypteae</taxon>
        <taxon>Eucalyptus</taxon>
    </lineage>
</organism>
<feature type="region of interest" description="Disordered" evidence="2">
    <location>
        <begin position="1"/>
        <end position="22"/>
    </location>
</feature>
<evidence type="ECO:0000313" key="3">
    <source>
        <dbReference type="EMBL" id="KCW81651.1"/>
    </source>
</evidence>
<dbReference type="PANTHER" id="PTHR12000:SF50">
    <property type="entry name" value="VACUOLAR-PROCESSING ENZYME GAMMA-ISOZYME"/>
    <property type="match status" value="1"/>
</dbReference>
<dbReference type="GO" id="GO:0004197">
    <property type="term" value="F:cysteine-type endopeptidase activity"/>
    <property type="evidence" value="ECO:0000318"/>
    <property type="project" value="GO_Central"/>
</dbReference>
<comment type="similarity">
    <text evidence="1">Belongs to the peptidase C13 family.</text>
</comment>
<dbReference type="AlphaFoldDB" id="A0A059CTZ0"/>
<evidence type="ECO:0000256" key="2">
    <source>
        <dbReference type="SAM" id="MobiDB-lite"/>
    </source>
</evidence>
<dbReference type="Pfam" id="PF01650">
    <property type="entry name" value="Peptidase_C13"/>
    <property type="match status" value="2"/>
</dbReference>
<dbReference type="GO" id="GO:0051603">
    <property type="term" value="P:proteolysis involved in protein catabolic process"/>
    <property type="evidence" value="ECO:0000318"/>
    <property type="project" value="GO_Central"/>
</dbReference>
<proteinExistence type="inferred from homology"/>
<dbReference type="InParanoid" id="A0A059CTZ0"/>
<dbReference type="Gramene" id="KCW81651">
    <property type="protein sequence ID" value="KCW81651"/>
    <property type="gene ID" value="EUGRSUZ_C03016"/>
</dbReference>
<dbReference type="InterPro" id="IPR001096">
    <property type="entry name" value="Peptidase_C13"/>
</dbReference>
<gene>
    <name evidence="3" type="ORF">EUGRSUZ_C03016</name>
</gene>
<dbReference type="PANTHER" id="PTHR12000">
    <property type="entry name" value="HEMOGLOBINASE FAMILY MEMBER"/>
    <property type="match status" value="1"/>
</dbReference>
<dbReference type="GO" id="GO:0005773">
    <property type="term" value="C:vacuole"/>
    <property type="evidence" value="ECO:0007669"/>
    <property type="project" value="GOC"/>
</dbReference>
<accession>A0A059CTZ0</accession>
<reference evidence="3" key="1">
    <citation type="submission" date="2013-07" db="EMBL/GenBank/DDBJ databases">
        <title>The genome of Eucalyptus grandis.</title>
        <authorList>
            <person name="Schmutz J."/>
            <person name="Hayes R."/>
            <person name="Myburg A."/>
            <person name="Tuskan G."/>
            <person name="Grattapaglia D."/>
            <person name="Rokhsar D.S."/>
        </authorList>
    </citation>
    <scope>NUCLEOTIDE SEQUENCE</scope>
    <source>
        <tissue evidence="3">Leaf extractions</tissue>
    </source>
</reference>
<dbReference type="EMBL" id="KK198755">
    <property type="protein sequence ID" value="KCW81651.1"/>
    <property type="molecule type" value="Genomic_DNA"/>
</dbReference>
<dbReference type="Gene3D" id="3.40.50.1460">
    <property type="match status" value="2"/>
</dbReference>